<dbReference type="RefSeq" id="WP_166692906.1">
    <property type="nucleotide sequence ID" value="NZ_WAEL01000006.1"/>
</dbReference>
<dbReference type="PROSITE" id="PS51257">
    <property type="entry name" value="PROKAR_LIPOPROTEIN"/>
    <property type="match status" value="1"/>
</dbReference>
<evidence type="ECO:0000313" key="2">
    <source>
        <dbReference type="EMBL" id="NID12039.1"/>
    </source>
</evidence>
<comment type="caution">
    <text evidence="2">The sequence shown here is derived from an EMBL/GenBank/DDBJ whole genome shotgun (WGS) entry which is preliminary data.</text>
</comment>
<dbReference type="InterPro" id="IPR025419">
    <property type="entry name" value="DUF4142"/>
</dbReference>
<sequence length="206" mass="22252">MKNSATRSGLIGISTVSLFLLAISLLALMSSCAKDSTDKVDEANKQRIESQSAAISKDAKDDAIKMAEKIADLAGMNITARSLSELALQRATNPQVKNYARKVLDGNRQSDNELVQLARSLSLQLPATLTSEGKDRVEDLKNTKAGTEFDLKYLDELGKVSKKSASVADDLDDDGTTEAVKAYGKKTRQSLDSQNDAIKQLTNVLN</sequence>
<name>A0ABX0QHZ2_9BACT</name>
<organism evidence="2 3">
    <name type="scientific">Fibrivirga algicola</name>
    <dbReference type="NCBI Taxonomy" id="2950420"/>
    <lineage>
        <taxon>Bacteria</taxon>
        <taxon>Pseudomonadati</taxon>
        <taxon>Bacteroidota</taxon>
        <taxon>Cytophagia</taxon>
        <taxon>Cytophagales</taxon>
        <taxon>Spirosomataceae</taxon>
        <taxon>Fibrivirga</taxon>
    </lineage>
</organism>
<reference evidence="3" key="2">
    <citation type="submission" date="2023-07" db="EMBL/GenBank/DDBJ databases">
        <authorList>
            <person name="Jung D.-H."/>
        </authorList>
    </citation>
    <scope>NUCLEOTIDE SEQUENCE [LARGE SCALE GENOMIC DNA]</scope>
    <source>
        <strain evidence="3">JA-25</strain>
    </source>
</reference>
<dbReference type="Proteomes" id="UP000606008">
    <property type="component" value="Unassembled WGS sequence"/>
</dbReference>
<protein>
    <submittedName>
        <fullName evidence="2">DUF4142 domain-containing protein</fullName>
    </submittedName>
</protein>
<accession>A0ABX0QHZ2</accession>
<evidence type="ECO:0000259" key="1">
    <source>
        <dbReference type="Pfam" id="PF13628"/>
    </source>
</evidence>
<gene>
    <name evidence="2" type="ORF">F7231_17840</name>
</gene>
<reference evidence="3" key="1">
    <citation type="submission" date="2019-09" db="EMBL/GenBank/DDBJ databases">
        <authorList>
            <person name="Jung D.-H."/>
        </authorList>
    </citation>
    <scope>NUCLEOTIDE SEQUENCE [LARGE SCALE GENOMIC DNA]</scope>
    <source>
        <strain evidence="3">JA-25</strain>
    </source>
</reference>
<proteinExistence type="predicted"/>
<dbReference type="Pfam" id="PF13628">
    <property type="entry name" value="DUF4142"/>
    <property type="match status" value="1"/>
</dbReference>
<dbReference type="PANTHER" id="PTHR38593:SF1">
    <property type="entry name" value="BLR2558 PROTEIN"/>
    <property type="match status" value="1"/>
</dbReference>
<dbReference type="InterPro" id="IPR012347">
    <property type="entry name" value="Ferritin-like"/>
</dbReference>
<dbReference type="EMBL" id="WAEL01000006">
    <property type="protein sequence ID" value="NID12039.1"/>
    <property type="molecule type" value="Genomic_DNA"/>
</dbReference>
<evidence type="ECO:0000313" key="3">
    <source>
        <dbReference type="Proteomes" id="UP000606008"/>
    </source>
</evidence>
<dbReference type="PANTHER" id="PTHR38593">
    <property type="entry name" value="BLR2558 PROTEIN"/>
    <property type="match status" value="1"/>
</dbReference>
<dbReference type="Gene3D" id="1.20.1260.10">
    <property type="match status" value="1"/>
</dbReference>
<feature type="domain" description="DUF4142" evidence="1">
    <location>
        <begin position="70"/>
        <end position="201"/>
    </location>
</feature>
<keyword evidence="3" id="KW-1185">Reference proteome</keyword>